<dbReference type="InterPro" id="IPR027417">
    <property type="entry name" value="P-loop_NTPase"/>
</dbReference>
<dbReference type="GO" id="GO:0005694">
    <property type="term" value="C:chromosome"/>
    <property type="evidence" value="ECO:0007669"/>
    <property type="project" value="TreeGrafter"/>
</dbReference>
<dbReference type="PANTHER" id="PTHR13710:SF154">
    <property type="entry name" value="RECQ HELICASE, PUTATIVE (AFU_ORTHOLOGUE AFUA_6G14720)-RELATED"/>
    <property type="match status" value="1"/>
</dbReference>
<dbReference type="GO" id="GO:0043138">
    <property type="term" value="F:3'-5' DNA helicase activity"/>
    <property type="evidence" value="ECO:0007669"/>
    <property type="project" value="UniProtKB-EC"/>
</dbReference>
<dbReference type="InterPro" id="IPR014001">
    <property type="entry name" value="Helicase_ATP-bd"/>
</dbReference>
<dbReference type="GO" id="GO:0005737">
    <property type="term" value="C:cytoplasm"/>
    <property type="evidence" value="ECO:0007669"/>
    <property type="project" value="TreeGrafter"/>
</dbReference>
<evidence type="ECO:0000256" key="2">
    <source>
        <dbReference type="ARBA" id="ARBA00022741"/>
    </source>
</evidence>
<name>A0A4Y7TJE7_COPMI</name>
<comment type="similarity">
    <text evidence="1">Belongs to the helicase family. RecQ subfamily.</text>
</comment>
<dbReference type="SMART" id="SM00487">
    <property type="entry name" value="DEXDc"/>
    <property type="match status" value="1"/>
</dbReference>
<evidence type="ECO:0000259" key="7">
    <source>
        <dbReference type="PROSITE" id="PS51194"/>
    </source>
</evidence>
<evidence type="ECO:0000256" key="5">
    <source>
        <dbReference type="ARBA" id="ARBA00034808"/>
    </source>
</evidence>
<organism evidence="8 9">
    <name type="scientific">Coprinellus micaceus</name>
    <name type="common">Glistening ink-cap mushroom</name>
    <name type="synonym">Coprinus micaceus</name>
    <dbReference type="NCBI Taxonomy" id="71717"/>
    <lineage>
        <taxon>Eukaryota</taxon>
        <taxon>Fungi</taxon>
        <taxon>Dikarya</taxon>
        <taxon>Basidiomycota</taxon>
        <taxon>Agaricomycotina</taxon>
        <taxon>Agaricomycetes</taxon>
        <taxon>Agaricomycetidae</taxon>
        <taxon>Agaricales</taxon>
        <taxon>Agaricineae</taxon>
        <taxon>Psathyrellaceae</taxon>
        <taxon>Coprinellus</taxon>
    </lineage>
</organism>
<dbReference type="GO" id="GO:0000724">
    <property type="term" value="P:double-strand break repair via homologous recombination"/>
    <property type="evidence" value="ECO:0007669"/>
    <property type="project" value="TreeGrafter"/>
</dbReference>
<dbReference type="PROSITE" id="PS51192">
    <property type="entry name" value="HELICASE_ATP_BIND_1"/>
    <property type="match status" value="1"/>
</dbReference>
<evidence type="ECO:0000256" key="4">
    <source>
        <dbReference type="ARBA" id="ARBA00034617"/>
    </source>
</evidence>
<dbReference type="Gene3D" id="3.40.50.300">
    <property type="entry name" value="P-loop containing nucleotide triphosphate hydrolases"/>
    <property type="match status" value="2"/>
</dbReference>
<feature type="domain" description="Helicase C-terminal" evidence="7">
    <location>
        <begin position="294"/>
        <end position="465"/>
    </location>
</feature>
<dbReference type="Pfam" id="PF00271">
    <property type="entry name" value="Helicase_C"/>
    <property type="match status" value="1"/>
</dbReference>
<feature type="non-terminal residue" evidence="8">
    <location>
        <position position="1"/>
    </location>
</feature>
<keyword evidence="8" id="KW-0378">Hydrolase</keyword>
<comment type="caution">
    <text evidence="8">The sequence shown here is derived from an EMBL/GenBank/DDBJ whole genome shotgun (WGS) entry which is preliminary data.</text>
</comment>
<dbReference type="InterPro" id="IPR011545">
    <property type="entry name" value="DEAD/DEAH_box_helicase_dom"/>
</dbReference>
<sequence>LASTPAHTPLAKKVNRPNYCNGYIQKPQATSYTVYTLPKSGRSMQRAFASPSQTGITPLASRQPLQPAAWDKLAKEAGLIPADRSLRKFQVESANYVISRRWDVCIIAPTGQGKSLVWVLPLLVQRKGVSLVVVPYTSLGHQGALRRLGDIHGVKSHFLHAKNKDPALLEQIATEGGMQIIYLCAEMLEAPTMARVLHAESFKLNLSVIYIDEAHTAYESRTWRPAYTNLHKLRRISGLQDVPMIVLSATLPQIYRHSLSLLVGLKQTHQLIHRGNLRHELSVIVKHMQHNVSSFKDLMFLFQGDFDPRAPASMPATIIYTDNIPRLTEMFYWCRAQLRQLNLPESWCDLIHANLSPLHQAHSTEKFKNGQTRLWLGTEKIGAGIDFPHVKLVVQYCCRDLTLVQWEQRRGRCGRDGSQGLGILLIEKSMADGQLTSTSLHYEDPALLEYTRTQTCYEVASNKLLDNPLVVPPCGTHCSNCSPALLSRAAAYHWIQVMPR</sequence>
<protein>
    <recommendedName>
        <fullName evidence="5">DNA 3'-5' helicase</fullName>
        <ecNumber evidence="5">5.6.2.4</ecNumber>
    </recommendedName>
</protein>
<dbReference type="PROSITE" id="PS51194">
    <property type="entry name" value="HELICASE_CTER"/>
    <property type="match status" value="1"/>
</dbReference>
<keyword evidence="3" id="KW-0067">ATP-binding</keyword>
<evidence type="ECO:0000256" key="3">
    <source>
        <dbReference type="ARBA" id="ARBA00022840"/>
    </source>
</evidence>
<dbReference type="GO" id="GO:0009378">
    <property type="term" value="F:four-way junction helicase activity"/>
    <property type="evidence" value="ECO:0007669"/>
    <property type="project" value="TreeGrafter"/>
</dbReference>
<dbReference type="SMART" id="SM00490">
    <property type="entry name" value="HELICc"/>
    <property type="match status" value="1"/>
</dbReference>
<keyword evidence="9" id="KW-1185">Reference proteome</keyword>
<dbReference type="GO" id="GO:0016787">
    <property type="term" value="F:hydrolase activity"/>
    <property type="evidence" value="ECO:0007669"/>
    <property type="project" value="UniProtKB-KW"/>
</dbReference>
<dbReference type="STRING" id="71717.A0A4Y7TJE7"/>
<dbReference type="EC" id="5.6.2.4" evidence="5"/>
<feature type="domain" description="Helicase ATP-binding" evidence="6">
    <location>
        <begin position="95"/>
        <end position="269"/>
    </location>
</feature>
<gene>
    <name evidence="8" type="ORF">FA13DRAFT_1589897</name>
</gene>
<accession>A0A4Y7TJE7</accession>
<evidence type="ECO:0000256" key="1">
    <source>
        <dbReference type="ARBA" id="ARBA00005446"/>
    </source>
</evidence>
<dbReference type="OrthoDB" id="10261556at2759"/>
<comment type="catalytic activity">
    <reaction evidence="4">
        <text>Couples ATP hydrolysis with the unwinding of duplex DNA by translocating in the 3'-5' direction.</text>
        <dbReference type="EC" id="5.6.2.4"/>
    </reaction>
</comment>
<dbReference type="GO" id="GO:0005524">
    <property type="term" value="F:ATP binding"/>
    <property type="evidence" value="ECO:0007669"/>
    <property type="project" value="UniProtKB-KW"/>
</dbReference>
<dbReference type="SUPFAM" id="SSF52540">
    <property type="entry name" value="P-loop containing nucleoside triphosphate hydrolases"/>
    <property type="match status" value="1"/>
</dbReference>
<dbReference type="AlphaFoldDB" id="A0A4Y7TJE7"/>
<evidence type="ECO:0000313" key="9">
    <source>
        <dbReference type="Proteomes" id="UP000298030"/>
    </source>
</evidence>
<dbReference type="InterPro" id="IPR001650">
    <property type="entry name" value="Helicase_C-like"/>
</dbReference>
<feature type="non-terminal residue" evidence="8">
    <location>
        <position position="500"/>
    </location>
</feature>
<proteinExistence type="inferred from homology"/>
<dbReference type="PANTHER" id="PTHR13710">
    <property type="entry name" value="DNA HELICASE RECQ FAMILY MEMBER"/>
    <property type="match status" value="1"/>
</dbReference>
<dbReference type="GO" id="GO:0003676">
    <property type="term" value="F:nucleic acid binding"/>
    <property type="evidence" value="ECO:0007669"/>
    <property type="project" value="InterPro"/>
</dbReference>
<evidence type="ECO:0000313" key="8">
    <source>
        <dbReference type="EMBL" id="TEB33672.1"/>
    </source>
</evidence>
<reference evidence="8 9" key="1">
    <citation type="journal article" date="2019" name="Nat. Ecol. Evol.">
        <title>Megaphylogeny resolves global patterns of mushroom evolution.</title>
        <authorList>
            <person name="Varga T."/>
            <person name="Krizsan K."/>
            <person name="Foldi C."/>
            <person name="Dima B."/>
            <person name="Sanchez-Garcia M."/>
            <person name="Sanchez-Ramirez S."/>
            <person name="Szollosi G.J."/>
            <person name="Szarkandi J.G."/>
            <person name="Papp V."/>
            <person name="Albert L."/>
            <person name="Andreopoulos W."/>
            <person name="Angelini C."/>
            <person name="Antonin V."/>
            <person name="Barry K.W."/>
            <person name="Bougher N.L."/>
            <person name="Buchanan P."/>
            <person name="Buyck B."/>
            <person name="Bense V."/>
            <person name="Catcheside P."/>
            <person name="Chovatia M."/>
            <person name="Cooper J."/>
            <person name="Damon W."/>
            <person name="Desjardin D."/>
            <person name="Finy P."/>
            <person name="Geml J."/>
            <person name="Haridas S."/>
            <person name="Hughes K."/>
            <person name="Justo A."/>
            <person name="Karasinski D."/>
            <person name="Kautmanova I."/>
            <person name="Kiss B."/>
            <person name="Kocsube S."/>
            <person name="Kotiranta H."/>
            <person name="LaButti K.M."/>
            <person name="Lechner B.E."/>
            <person name="Liimatainen K."/>
            <person name="Lipzen A."/>
            <person name="Lukacs Z."/>
            <person name="Mihaltcheva S."/>
            <person name="Morgado L.N."/>
            <person name="Niskanen T."/>
            <person name="Noordeloos M.E."/>
            <person name="Ohm R.A."/>
            <person name="Ortiz-Santana B."/>
            <person name="Ovrebo C."/>
            <person name="Racz N."/>
            <person name="Riley R."/>
            <person name="Savchenko A."/>
            <person name="Shiryaev A."/>
            <person name="Soop K."/>
            <person name="Spirin V."/>
            <person name="Szebenyi C."/>
            <person name="Tomsovsky M."/>
            <person name="Tulloss R.E."/>
            <person name="Uehling J."/>
            <person name="Grigoriev I.V."/>
            <person name="Vagvolgyi C."/>
            <person name="Papp T."/>
            <person name="Martin F.M."/>
            <person name="Miettinen O."/>
            <person name="Hibbett D.S."/>
            <person name="Nagy L.G."/>
        </authorList>
    </citation>
    <scope>NUCLEOTIDE SEQUENCE [LARGE SCALE GENOMIC DNA]</scope>
    <source>
        <strain evidence="8 9">FP101781</strain>
    </source>
</reference>
<keyword evidence="2" id="KW-0547">Nucleotide-binding</keyword>
<dbReference type="Pfam" id="PF00270">
    <property type="entry name" value="DEAD"/>
    <property type="match status" value="1"/>
</dbReference>
<dbReference type="EMBL" id="QPFP01000011">
    <property type="protein sequence ID" value="TEB33672.1"/>
    <property type="molecule type" value="Genomic_DNA"/>
</dbReference>
<evidence type="ECO:0000259" key="6">
    <source>
        <dbReference type="PROSITE" id="PS51192"/>
    </source>
</evidence>
<dbReference type="Proteomes" id="UP000298030">
    <property type="component" value="Unassembled WGS sequence"/>
</dbReference>